<dbReference type="AlphaFoldDB" id="A0A9D4R2Z1"/>
<comment type="caution">
    <text evidence="1">The sequence shown here is derived from an EMBL/GenBank/DDBJ whole genome shotgun (WGS) entry which is preliminary data.</text>
</comment>
<dbReference type="Proteomes" id="UP000828390">
    <property type="component" value="Unassembled WGS sequence"/>
</dbReference>
<evidence type="ECO:0000313" key="1">
    <source>
        <dbReference type="EMBL" id="KAH3853019.1"/>
    </source>
</evidence>
<sequence>MGGGVGDEALESVQTHERLRADSERLAALEHSRHICNTDAVGFTMIEVSAPTNQGQHFPLLYRWYFSFK</sequence>
<protein>
    <submittedName>
        <fullName evidence="1">Uncharacterized protein</fullName>
    </submittedName>
</protein>
<gene>
    <name evidence="1" type="ORF">DPMN_095542</name>
</gene>
<proteinExistence type="predicted"/>
<keyword evidence="2" id="KW-1185">Reference proteome</keyword>
<reference evidence="1" key="2">
    <citation type="submission" date="2020-11" db="EMBL/GenBank/DDBJ databases">
        <authorList>
            <person name="McCartney M.A."/>
            <person name="Auch B."/>
            <person name="Kono T."/>
            <person name="Mallez S."/>
            <person name="Becker A."/>
            <person name="Gohl D.M."/>
            <person name="Silverstein K.A.T."/>
            <person name="Koren S."/>
            <person name="Bechman K.B."/>
            <person name="Herman A."/>
            <person name="Abrahante J.E."/>
            <person name="Garbe J."/>
        </authorList>
    </citation>
    <scope>NUCLEOTIDE SEQUENCE</scope>
    <source>
        <strain evidence="1">Duluth1</strain>
        <tissue evidence="1">Whole animal</tissue>
    </source>
</reference>
<dbReference type="EMBL" id="JAIWYP010000003">
    <property type="protein sequence ID" value="KAH3853019.1"/>
    <property type="molecule type" value="Genomic_DNA"/>
</dbReference>
<organism evidence="1 2">
    <name type="scientific">Dreissena polymorpha</name>
    <name type="common">Zebra mussel</name>
    <name type="synonym">Mytilus polymorpha</name>
    <dbReference type="NCBI Taxonomy" id="45954"/>
    <lineage>
        <taxon>Eukaryota</taxon>
        <taxon>Metazoa</taxon>
        <taxon>Spiralia</taxon>
        <taxon>Lophotrochozoa</taxon>
        <taxon>Mollusca</taxon>
        <taxon>Bivalvia</taxon>
        <taxon>Autobranchia</taxon>
        <taxon>Heteroconchia</taxon>
        <taxon>Euheterodonta</taxon>
        <taxon>Imparidentia</taxon>
        <taxon>Neoheterodontei</taxon>
        <taxon>Myida</taxon>
        <taxon>Dreissenoidea</taxon>
        <taxon>Dreissenidae</taxon>
        <taxon>Dreissena</taxon>
    </lineage>
</organism>
<name>A0A9D4R2Z1_DREPO</name>
<evidence type="ECO:0000313" key="2">
    <source>
        <dbReference type="Proteomes" id="UP000828390"/>
    </source>
</evidence>
<reference evidence="1" key="1">
    <citation type="journal article" date="2019" name="bioRxiv">
        <title>The Genome of the Zebra Mussel, Dreissena polymorpha: A Resource for Invasive Species Research.</title>
        <authorList>
            <person name="McCartney M.A."/>
            <person name="Auch B."/>
            <person name="Kono T."/>
            <person name="Mallez S."/>
            <person name="Zhang Y."/>
            <person name="Obille A."/>
            <person name="Becker A."/>
            <person name="Abrahante J.E."/>
            <person name="Garbe J."/>
            <person name="Badalamenti J.P."/>
            <person name="Herman A."/>
            <person name="Mangelson H."/>
            <person name="Liachko I."/>
            <person name="Sullivan S."/>
            <person name="Sone E.D."/>
            <person name="Koren S."/>
            <person name="Silverstein K.A.T."/>
            <person name="Beckman K.B."/>
            <person name="Gohl D.M."/>
        </authorList>
    </citation>
    <scope>NUCLEOTIDE SEQUENCE</scope>
    <source>
        <strain evidence="1">Duluth1</strain>
        <tissue evidence="1">Whole animal</tissue>
    </source>
</reference>
<accession>A0A9D4R2Z1</accession>